<evidence type="ECO:0000313" key="3">
    <source>
        <dbReference type="Proteomes" id="UP000199034"/>
    </source>
</evidence>
<dbReference type="EMBL" id="FMZM01000004">
    <property type="protein sequence ID" value="SDC86018.1"/>
    <property type="molecule type" value="Genomic_DNA"/>
</dbReference>
<gene>
    <name evidence="2" type="ORF">SAMN05421872_104222</name>
</gene>
<dbReference type="Proteomes" id="UP000199034">
    <property type="component" value="Unassembled WGS sequence"/>
</dbReference>
<evidence type="ECO:0000259" key="1">
    <source>
        <dbReference type="Pfam" id="PF04993"/>
    </source>
</evidence>
<dbReference type="Pfam" id="PF04993">
    <property type="entry name" value="TfoX_N"/>
    <property type="match status" value="1"/>
</dbReference>
<reference evidence="2 3" key="1">
    <citation type="submission" date="2016-10" db="EMBL/GenBank/DDBJ databases">
        <authorList>
            <person name="de Groot N.N."/>
        </authorList>
    </citation>
    <scope>NUCLEOTIDE SEQUENCE [LARGE SCALE GENOMIC DNA]</scope>
    <source>
        <strain evidence="2 3">CGMCC 4.6858</strain>
    </source>
</reference>
<feature type="domain" description="TfoX N-terminal" evidence="1">
    <location>
        <begin position="13"/>
        <end position="103"/>
    </location>
</feature>
<dbReference type="InterPro" id="IPR007076">
    <property type="entry name" value="TfoX_N"/>
</dbReference>
<dbReference type="OrthoDB" id="214902at2"/>
<proteinExistence type="predicted"/>
<protein>
    <submittedName>
        <fullName evidence="2">Transcriptional regulator of competence genes, TfoX/Sxy family</fullName>
    </submittedName>
</protein>
<organism evidence="2 3">
    <name type="scientific">Nocardioides lianchengensis</name>
    <dbReference type="NCBI Taxonomy" id="1045774"/>
    <lineage>
        <taxon>Bacteria</taxon>
        <taxon>Bacillati</taxon>
        <taxon>Actinomycetota</taxon>
        <taxon>Actinomycetes</taxon>
        <taxon>Propionibacteriales</taxon>
        <taxon>Nocardioidaceae</taxon>
        <taxon>Nocardioides</taxon>
    </lineage>
</organism>
<dbReference type="STRING" id="1045774.SAMN05421872_104222"/>
<dbReference type="AlphaFoldDB" id="A0A1G6Q127"/>
<evidence type="ECO:0000313" key="2">
    <source>
        <dbReference type="EMBL" id="SDC86018.1"/>
    </source>
</evidence>
<sequence length="111" mass="11796">MPYDEQLAARVRDLVAEHGPVEEKRMFGGLAFLLGGHLAVCASHEGGLLVRTDGTESEELLAQEHVGPMVMGSQSSRTWLHVAAPALATDDDLATWIARGVATAQALPPKP</sequence>
<name>A0A1G6Q127_9ACTN</name>
<keyword evidence="3" id="KW-1185">Reference proteome</keyword>
<dbReference type="SUPFAM" id="SSF159894">
    <property type="entry name" value="YgaC/TfoX-N like"/>
    <property type="match status" value="1"/>
</dbReference>
<dbReference type="RefSeq" id="WP_090854112.1">
    <property type="nucleotide sequence ID" value="NZ_FMZM01000004.1"/>
</dbReference>
<dbReference type="Gene3D" id="3.30.1460.30">
    <property type="entry name" value="YgaC/TfoX-N like chaperone"/>
    <property type="match status" value="1"/>
</dbReference>
<accession>A0A1G6Q127</accession>